<evidence type="ECO:0000256" key="2">
    <source>
        <dbReference type="ARBA" id="ARBA00022475"/>
    </source>
</evidence>
<sequence length="583" mass="65283">MSVESVTVETHKQLPIDVQRRPQSSTIGWVVGGLLLLAQAPLIIEHFCNMLLRPHYQFAVLLPVGVGLLIWRGLRPDSGEDAPPGEAEPLRFSPGHYLLWGPVLLVSLGILVTATVYRSPWLGMLAFLFTTLGLILFVGGLDLFRRLWPAWLLMWGALPLPQNLDVRLIARLRTIATDWSSAVLDEFGVMHLVNGNVIHLPGKSLFIADACTGIHSLFVLMAAALFVGLWLRRPVFHILLLMVSTSGIVLVENVSRICTVAIANGAGLDWTGGWRHTLLGLVLFAASLLFILSADSLLQVLHFFSPRNLVATFRRLRKLDRMGTEFSRTALKAAAASVDPSDSEPQPVPDVPTARWFRLAPFAMAFLALGAVQLTWMPTRAEQLGKQLKENPVNFPEFGAESLPQQWDGWRRVDYRVSTRIVEDPLGEHSQSWVYQKGTLQAEISLDYPYRSLHDLTSCYSGLGWQMVEREVVRSDDENVSTVDPYVVARMDKPLHGQGFLIYSHYDIAGKCDVELKEALSLGQLLQRRTDFGLPWFQIQLLDTNSVPFSAEEERQLSELFFQLRKEIVEMCLQSINKGNDNA</sequence>
<evidence type="ECO:0000256" key="5">
    <source>
        <dbReference type="ARBA" id="ARBA00022801"/>
    </source>
</evidence>
<feature type="transmembrane region" description="Helical" evidence="8">
    <location>
        <begin position="278"/>
        <end position="298"/>
    </location>
</feature>
<dbReference type="Proteomes" id="UP000325286">
    <property type="component" value="Chromosome"/>
</dbReference>
<dbReference type="GO" id="GO:0006508">
    <property type="term" value="P:proteolysis"/>
    <property type="evidence" value="ECO:0007669"/>
    <property type="project" value="UniProtKB-KW"/>
</dbReference>
<evidence type="ECO:0000256" key="4">
    <source>
        <dbReference type="ARBA" id="ARBA00022692"/>
    </source>
</evidence>
<name>A0A5B9QLI8_9BACT</name>
<evidence type="ECO:0000256" key="3">
    <source>
        <dbReference type="ARBA" id="ARBA00022670"/>
    </source>
</evidence>
<feature type="transmembrane region" description="Helical" evidence="8">
    <location>
        <begin position="26"/>
        <end position="44"/>
    </location>
</feature>
<feature type="transmembrane region" description="Helical" evidence="8">
    <location>
        <begin position="205"/>
        <end position="231"/>
    </location>
</feature>
<keyword evidence="10" id="KW-1185">Reference proteome</keyword>
<protein>
    <submittedName>
        <fullName evidence="9">Transmembrane exosortase (Exosortase_EpsH)</fullName>
    </submittedName>
</protein>
<dbReference type="NCBIfam" id="TIGR04178">
    <property type="entry name" value="exo_archaeo"/>
    <property type="match status" value="1"/>
</dbReference>
<dbReference type="Pfam" id="PF09721">
    <property type="entry name" value="Exosortase_EpsH"/>
    <property type="match status" value="1"/>
</dbReference>
<evidence type="ECO:0000313" key="9">
    <source>
        <dbReference type="EMBL" id="QEG38672.1"/>
    </source>
</evidence>
<dbReference type="InterPro" id="IPR019127">
    <property type="entry name" value="Exosortase"/>
</dbReference>
<evidence type="ECO:0000256" key="7">
    <source>
        <dbReference type="ARBA" id="ARBA00023136"/>
    </source>
</evidence>
<feature type="transmembrane region" description="Helical" evidence="8">
    <location>
        <begin position="97"/>
        <end position="117"/>
    </location>
</feature>
<gene>
    <name evidence="9" type="ORF">UC8_06300</name>
</gene>
<dbReference type="RefSeq" id="WP_068142755.1">
    <property type="nucleotide sequence ID" value="NZ_CP042914.1"/>
</dbReference>
<keyword evidence="5" id="KW-0378">Hydrolase</keyword>
<comment type="subcellular location">
    <subcellularLocation>
        <location evidence="1">Cell membrane</location>
        <topology evidence="1">Multi-pass membrane protein</topology>
    </subcellularLocation>
</comment>
<dbReference type="GO" id="GO:0005886">
    <property type="term" value="C:plasma membrane"/>
    <property type="evidence" value="ECO:0007669"/>
    <property type="project" value="UniProtKB-SubCell"/>
</dbReference>
<keyword evidence="3" id="KW-0645">Protease</keyword>
<keyword evidence="6 8" id="KW-1133">Transmembrane helix</keyword>
<feature type="transmembrane region" description="Helical" evidence="8">
    <location>
        <begin position="56"/>
        <end position="74"/>
    </location>
</feature>
<keyword evidence="4 8" id="KW-0812">Transmembrane</keyword>
<feature type="transmembrane region" description="Helical" evidence="8">
    <location>
        <begin position="356"/>
        <end position="376"/>
    </location>
</feature>
<keyword evidence="2" id="KW-1003">Cell membrane</keyword>
<dbReference type="InterPro" id="IPR026392">
    <property type="entry name" value="Exo/Archaeosortase_dom"/>
</dbReference>
<feature type="transmembrane region" description="Helical" evidence="8">
    <location>
        <begin position="124"/>
        <end position="144"/>
    </location>
</feature>
<keyword evidence="7 8" id="KW-0472">Membrane</keyword>
<dbReference type="NCBIfam" id="NF033780">
    <property type="entry name" value="exosort_XrtU_C"/>
    <property type="match status" value="1"/>
</dbReference>
<evidence type="ECO:0000256" key="8">
    <source>
        <dbReference type="SAM" id="Phobius"/>
    </source>
</evidence>
<dbReference type="KEGG" id="rul:UC8_06300"/>
<evidence type="ECO:0000256" key="1">
    <source>
        <dbReference type="ARBA" id="ARBA00004651"/>
    </source>
</evidence>
<evidence type="ECO:0000256" key="6">
    <source>
        <dbReference type="ARBA" id="ARBA00022989"/>
    </source>
</evidence>
<dbReference type="OrthoDB" id="292749at2"/>
<feature type="transmembrane region" description="Helical" evidence="8">
    <location>
        <begin position="238"/>
        <end position="266"/>
    </location>
</feature>
<evidence type="ECO:0000313" key="10">
    <source>
        <dbReference type="Proteomes" id="UP000325286"/>
    </source>
</evidence>
<organism evidence="9 10">
    <name type="scientific">Roseimaritima ulvae</name>
    <dbReference type="NCBI Taxonomy" id="980254"/>
    <lineage>
        <taxon>Bacteria</taxon>
        <taxon>Pseudomonadati</taxon>
        <taxon>Planctomycetota</taxon>
        <taxon>Planctomycetia</taxon>
        <taxon>Pirellulales</taxon>
        <taxon>Pirellulaceae</taxon>
        <taxon>Roseimaritima</taxon>
    </lineage>
</organism>
<dbReference type="EMBL" id="CP042914">
    <property type="protein sequence ID" value="QEG38672.1"/>
    <property type="molecule type" value="Genomic_DNA"/>
</dbReference>
<proteinExistence type="predicted"/>
<reference evidence="9 10" key="1">
    <citation type="submission" date="2019-08" db="EMBL/GenBank/DDBJ databases">
        <title>Deep-cultivation of Planctomycetes and their phenomic and genomic characterization uncovers novel biology.</title>
        <authorList>
            <person name="Wiegand S."/>
            <person name="Jogler M."/>
            <person name="Boedeker C."/>
            <person name="Pinto D."/>
            <person name="Vollmers J."/>
            <person name="Rivas-Marin E."/>
            <person name="Kohn T."/>
            <person name="Peeters S.H."/>
            <person name="Heuer A."/>
            <person name="Rast P."/>
            <person name="Oberbeckmann S."/>
            <person name="Bunk B."/>
            <person name="Jeske O."/>
            <person name="Meyerdierks A."/>
            <person name="Storesund J.E."/>
            <person name="Kallscheuer N."/>
            <person name="Luecker S."/>
            <person name="Lage O.M."/>
            <person name="Pohl T."/>
            <person name="Merkel B.J."/>
            <person name="Hornburger P."/>
            <person name="Mueller R.-W."/>
            <person name="Bruemmer F."/>
            <person name="Labrenz M."/>
            <person name="Spormann A.M."/>
            <person name="Op den Camp H."/>
            <person name="Overmann J."/>
            <person name="Amann R."/>
            <person name="Jetten M.S.M."/>
            <person name="Mascher T."/>
            <person name="Medema M.H."/>
            <person name="Devos D.P."/>
            <person name="Kaster A.-K."/>
            <person name="Ovreas L."/>
            <person name="Rohde M."/>
            <person name="Galperin M.Y."/>
            <person name="Jogler C."/>
        </authorList>
    </citation>
    <scope>NUCLEOTIDE SEQUENCE [LARGE SCALE GENOMIC DNA]</scope>
    <source>
        <strain evidence="9 10">UC8</strain>
    </source>
</reference>
<dbReference type="GO" id="GO:0008233">
    <property type="term" value="F:peptidase activity"/>
    <property type="evidence" value="ECO:0007669"/>
    <property type="project" value="UniProtKB-KW"/>
</dbReference>
<accession>A0A5B9QLI8</accession>
<dbReference type="AlphaFoldDB" id="A0A5B9QLI8"/>